<feature type="domain" description="Protein kinase" evidence="7">
    <location>
        <begin position="15"/>
        <end position="243"/>
    </location>
</feature>
<evidence type="ECO:0000256" key="3">
    <source>
        <dbReference type="ARBA" id="ARBA00022777"/>
    </source>
</evidence>
<keyword evidence="3" id="KW-0418">Kinase</keyword>
<evidence type="ECO:0000313" key="8">
    <source>
        <dbReference type="EMBL" id="NJP93486.1"/>
    </source>
</evidence>
<evidence type="ECO:0000256" key="5">
    <source>
        <dbReference type="SAM" id="MobiDB-lite"/>
    </source>
</evidence>
<dbReference type="PANTHER" id="PTHR43289">
    <property type="entry name" value="MITOGEN-ACTIVATED PROTEIN KINASE KINASE KINASE 20-RELATED"/>
    <property type="match status" value="1"/>
</dbReference>
<feature type="compositionally biased region" description="Low complexity" evidence="5">
    <location>
        <begin position="509"/>
        <end position="523"/>
    </location>
</feature>
<evidence type="ECO:0000256" key="4">
    <source>
        <dbReference type="ARBA" id="ARBA00022840"/>
    </source>
</evidence>
<accession>A0ABX1BDV6</accession>
<dbReference type="Gene3D" id="3.30.200.20">
    <property type="entry name" value="Phosphorylase Kinase, domain 1"/>
    <property type="match status" value="1"/>
</dbReference>
<dbReference type="SUPFAM" id="SSF56112">
    <property type="entry name" value="Protein kinase-like (PK-like)"/>
    <property type="match status" value="1"/>
</dbReference>
<feature type="compositionally biased region" description="Low complexity" evidence="5">
    <location>
        <begin position="544"/>
        <end position="569"/>
    </location>
</feature>
<dbReference type="InterPro" id="IPR000719">
    <property type="entry name" value="Prot_kinase_dom"/>
</dbReference>
<keyword evidence="6" id="KW-0472">Membrane</keyword>
<feature type="region of interest" description="Disordered" evidence="5">
    <location>
        <begin position="260"/>
        <end position="334"/>
    </location>
</feature>
<feature type="compositionally biased region" description="Low complexity" evidence="5">
    <location>
        <begin position="486"/>
        <end position="499"/>
    </location>
</feature>
<dbReference type="InterPro" id="IPR011009">
    <property type="entry name" value="Kinase-like_dom_sf"/>
</dbReference>
<proteinExistence type="predicted"/>
<feature type="compositionally biased region" description="Pro residues" evidence="5">
    <location>
        <begin position="271"/>
        <end position="326"/>
    </location>
</feature>
<dbReference type="RefSeq" id="WP_168013593.1">
    <property type="nucleotide sequence ID" value="NZ_JAATEP010000022.1"/>
</dbReference>
<dbReference type="PROSITE" id="PS50011">
    <property type="entry name" value="PROTEIN_KINASE_DOM"/>
    <property type="match status" value="1"/>
</dbReference>
<feature type="compositionally biased region" description="Pro residues" evidence="5">
    <location>
        <begin position="472"/>
        <end position="485"/>
    </location>
</feature>
<dbReference type="Gene3D" id="1.10.510.10">
    <property type="entry name" value="Transferase(Phosphotransferase) domain 1"/>
    <property type="match status" value="1"/>
</dbReference>
<gene>
    <name evidence="8" type="ORF">HCN51_29250</name>
</gene>
<sequence>MHPLRPGDPERIGAFSVVGLLGEGPRGELFLARASDDAPMVAIKLLPAQPESGPDRPADHLAAKRVSSSYVARVLDGGLHEGRPYIVREYVEGKSLAQTVADDGPLTGDALERVAVGVLTALSAVHLAGLSHRSLTPHNVILAAEGPRVTDAAVGEPVGEPAYQAPEQLEGLQYGPYADVFAWAATIVFAGSGAPPFADRDAVLNGEPEVRVEAEPMRRVLLSALAKEVTRRPTTYSALMQVLGDVSVPKQPTAIAAGPIEGVPVPGTPVQGPPPAQGPPPVQGPPIQGPPPVPGPPPMQGPPPMHGAPVQGPPPMRGMPVPPQPEAPMWGPPDADVPPPHHIRLEAVQNRPAQTHRRGFPLALVAGVAVVTLVAVLGLWGANRYVKLQQVNPAAAQAEADEIPMAEATGTPAPQGSYPVGVSPSQPESAVPWATTASPDDEGVGPLVLPTEWGSGAPTVPSVPELTSAPTTPAPLPSQPVPVPTQAPVTRTTTAQPTPTKKRSKPTATVTKTVQPSKTPTKTPTKKPDPTPTEEPEPTPTPTPTKTTAKPTPTKTTARPTPSKTTAAPVKNPYTPTQVCGSGYSVQRSSSFSGGVTYQLWNNSTGQNCAVTMKTANVGKSSPVSVTLEAQGGGTDSDSGSYEYYAGPVYVSAKGKCVKFSGSAGSGSTSAGWANCG</sequence>
<keyword evidence="9" id="KW-1185">Reference proteome</keyword>
<evidence type="ECO:0000256" key="1">
    <source>
        <dbReference type="ARBA" id="ARBA00022679"/>
    </source>
</evidence>
<keyword evidence="6" id="KW-0812">Transmembrane</keyword>
<organism evidence="8 9">
    <name type="scientific">Nonomuraea composti</name>
    <dbReference type="NCBI Taxonomy" id="2720023"/>
    <lineage>
        <taxon>Bacteria</taxon>
        <taxon>Bacillati</taxon>
        <taxon>Actinomycetota</taxon>
        <taxon>Actinomycetes</taxon>
        <taxon>Streptosporangiales</taxon>
        <taxon>Streptosporangiaceae</taxon>
        <taxon>Nonomuraea</taxon>
    </lineage>
</organism>
<comment type="caution">
    <text evidence="8">The sequence shown here is derived from an EMBL/GenBank/DDBJ whole genome shotgun (WGS) entry which is preliminary data.</text>
</comment>
<dbReference type="SMART" id="SM00220">
    <property type="entry name" value="S_TKc"/>
    <property type="match status" value="1"/>
</dbReference>
<keyword evidence="2" id="KW-0547">Nucleotide-binding</keyword>
<evidence type="ECO:0000313" key="9">
    <source>
        <dbReference type="Proteomes" id="UP000696294"/>
    </source>
</evidence>
<keyword evidence="6" id="KW-1133">Transmembrane helix</keyword>
<dbReference type="Proteomes" id="UP000696294">
    <property type="component" value="Unassembled WGS sequence"/>
</dbReference>
<evidence type="ECO:0000256" key="2">
    <source>
        <dbReference type="ARBA" id="ARBA00022741"/>
    </source>
</evidence>
<dbReference type="CDD" id="cd14014">
    <property type="entry name" value="STKc_PknB_like"/>
    <property type="match status" value="1"/>
</dbReference>
<feature type="region of interest" description="Disordered" evidence="5">
    <location>
        <begin position="407"/>
        <end position="578"/>
    </location>
</feature>
<evidence type="ECO:0000256" key="6">
    <source>
        <dbReference type="SAM" id="Phobius"/>
    </source>
</evidence>
<dbReference type="PANTHER" id="PTHR43289:SF34">
    <property type="entry name" value="SERINE_THREONINE-PROTEIN KINASE YBDM-RELATED"/>
    <property type="match status" value="1"/>
</dbReference>
<reference evidence="8 9" key="1">
    <citation type="submission" date="2020-03" db="EMBL/GenBank/DDBJ databases">
        <title>WGS of actinomycetes isolated from Thailand.</title>
        <authorList>
            <person name="Thawai C."/>
        </authorList>
    </citation>
    <scope>NUCLEOTIDE SEQUENCE [LARGE SCALE GENOMIC DNA]</scope>
    <source>
        <strain evidence="8 9">FMUSA5-5</strain>
    </source>
</reference>
<keyword evidence="4" id="KW-0067">ATP-binding</keyword>
<protein>
    <recommendedName>
        <fullName evidence="7">Protein kinase domain-containing protein</fullName>
    </recommendedName>
</protein>
<name>A0ABX1BDV6_9ACTN</name>
<dbReference type="EMBL" id="JAATEP010000022">
    <property type="protein sequence ID" value="NJP93486.1"/>
    <property type="molecule type" value="Genomic_DNA"/>
</dbReference>
<keyword evidence="1" id="KW-0808">Transferase</keyword>
<dbReference type="Pfam" id="PF00069">
    <property type="entry name" value="Pkinase"/>
    <property type="match status" value="1"/>
</dbReference>
<feature type="transmembrane region" description="Helical" evidence="6">
    <location>
        <begin position="359"/>
        <end position="380"/>
    </location>
</feature>
<evidence type="ECO:0000259" key="7">
    <source>
        <dbReference type="PROSITE" id="PS50011"/>
    </source>
</evidence>